<reference evidence="5" key="2">
    <citation type="submission" date="2022-10" db="EMBL/GenBank/DDBJ databases">
        <authorList>
            <consortium name="ENA_rothamsted_submissions"/>
            <consortium name="culmorum"/>
            <person name="King R."/>
        </authorList>
    </citation>
    <scope>NUCLEOTIDE SEQUENCE</scope>
</reference>
<dbReference type="EMBL" id="OU896711">
    <property type="protein sequence ID" value="CAG9821580.1"/>
    <property type="molecule type" value="Genomic_DNA"/>
</dbReference>
<protein>
    <recommendedName>
        <fullName evidence="4">SOWAHA-C winged helix-turn-helix domain-containing protein</fullName>
    </recommendedName>
</protein>
<dbReference type="OrthoDB" id="60433at2759"/>
<evidence type="ECO:0000256" key="3">
    <source>
        <dbReference type="SAM" id="MobiDB-lite"/>
    </source>
</evidence>
<name>A0A9N9SIY2_PHACE</name>
<feature type="non-terminal residue" evidence="5">
    <location>
        <position position="1"/>
    </location>
</feature>
<evidence type="ECO:0000313" key="6">
    <source>
        <dbReference type="Proteomes" id="UP001153737"/>
    </source>
</evidence>
<evidence type="ECO:0000256" key="1">
    <source>
        <dbReference type="ARBA" id="ARBA00022737"/>
    </source>
</evidence>
<evidence type="ECO:0000313" key="5">
    <source>
        <dbReference type="EMBL" id="CAG9821580.1"/>
    </source>
</evidence>
<keyword evidence="6" id="KW-1185">Reference proteome</keyword>
<organism evidence="5 6">
    <name type="scientific">Phaedon cochleariae</name>
    <name type="common">Mustard beetle</name>
    <dbReference type="NCBI Taxonomy" id="80249"/>
    <lineage>
        <taxon>Eukaryota</taxon>
        <taxon>Metazoa</taxon>
        <taxon>Ecdysozoa</taxon>
        <taxon>Arthropoda</taxon>
        <taxon>Hexapoda</taxon>
        <taxon>Insecta</taxon>
        <taxon>Pterygota</taxon>
        <taxon>Neoptera</taxon>
        <taxon>Endopterygota</taxon>
        <taxon>Coleoptera</taxon>
        <taxon>Polyphaga</taxon>
        <taxon>Cucujiformia</taxon>
        <taxon>Chrysomeloidea</taxon>
        <taxon>Chrysomelidae</taxon>
        <taxon>Chrysomelinae</taxon>
        <taxon>Chrysomelini</taxon>
        <taxon>Phaedon</taxon>
    </lineage>
</organism>
<dbReference type="InterPro" id="IPR058889">
    <property type="entry name" value="WHD_SOWAHA-C"/>
</dbReference>
<feature type="compositionally biased region" description="Basic and acidic residues" evidence="3">
    <location>
        <begin position="180"/>
        <end position="191"/>
    </location>
</feature>
<keyword evidence="1" id="KW-0677">Repeat</keyword>
<feature type="compositionally biased region" description="Polar residues" evidence="3">
    <location>
        <begin position="127"/>
        <end position="145"/>
    </location>
</feature>
<evidence type="ECO:0000259" key="4">
    <source>
        <dbReference type="Pfam" id="PF25877"/>
    </source>
</evidence>
<dbReference type="Proteomes" id="UP001153737">
    <property type="component" value="Chromosome 5"/>
</dbReference>
<dbReference type="AlphaFoldDB" id="A0A9N9SIY2"/>
<feature type="non-terminal residue" evidence="5">
    <location>
        <position position="268"/>
    </location>
</feature>
<reference evidence="5" key="1">
    <citation type="submission" date="2022-01" db="EMBL/GenBank/DDBJ databases">
        <authorList>
            <person name="King R."/>
        </authorList>
    </citation>
    <scope>NUCLEOTIDE SEQUENCE</scope>
</reference>
<dbReference type="PANTHER" id="PTHR14491">
    <property type="entry name" value="SOSONDOWAH, ISOFORM G"/>
    <property type="match status" value="1"/>
</dbReference>
<dbReference type="Pfam" id="PF25877">
    <property type="entry name" value="WHD_SOWAH"/>
    <property type="match status" value="1"/>
</dbReference>
<gene>
    <name evidence="5" type="ORF">PHAECO_LOCUS9414</name>
</gene>
<sequence>VHGFLVEKGGKVKNRDAVRYFKSYLTHPESKDENRKRFKDFVNVLASTRLDNEKEKLLVLKPKYLDTPHPPPSPSLPQYLNDATADPRNSLGIPSSPAMPSEVDNALAMSPPRQPPPYRPPPPPVYASTSSLDTLSIGSVSSVNDAPQAPPRRRESMRSRPGVDLTTPKRPNADSEADRDDTGISVKERTQKFNRLASVEDDLSPRHTPKSSEKENRKPKWGANDEDCASTIPLEPKKCMEWYVTASKGDYQELLKLAHQEPRLVKKK</sequence>
<dbReference type="PANTHER" id="PTHR14491:SF7">
    <property type="entry name" value="SOSONDOWAH, ISOFORM G"/>
    <property type="match status" value="1"/>
</dbReference>
<accession>A0A9N9SIY2</accession>
<keyword evidence="2" id="KW-0040">ANK repeat</keyword>
<proteinExistence type="predicted"/>
<feature type="region of interest" description="Disordered" evidence="3">
    <location>
        <begin position="63"/>
        <end position="226"/>
    </location>
</feature>
<feature type="domain" description="SOWAHA-C winged helix-turn-helix" evidence="4">
    <location>
        <begin position="1"/>
        <end position="67"/>
    </location>
</feature>
<feature type="compositionally biased region" description="Pro residues" evidence="3">
    <location>
        <begin position="112"/>
        <end position="125"/>
    </location>
</feature>
<evidence type="ECO:0000256" key="2">
    <source>
        <dbReference type="ARBA" id="ARBA00023043"/>
    </source>
</evidence>